<evidence type="ECO:0000313" key="3">
    <source>
        <dbReference type="Proteomes" id="UP000186102"/>
    </source>
</evidence>
<name>A0A1Q8R207_9FIRM</name>
<keyword evidence="3" id="KW-1185">Reference proteome</keyword>
<dbReference type="AlphaFoldDB" id="A0A1Q8R207"/>
<protein>
    <recommendedName>
        <fullName evidence="1">N-acetyltransferase domain-containing protein</fullName>
    </recommendedName>
</protein>
<comment type="caution">
    <text evidence="2">The sequence shown here is derived from an EMBL/GenBank/DDBJ whole genome shotgun (WGS) entry which is preliminary data.</text>
</comment>
<dbReference type="GO" id="GO:0016747">
    <property type="term" value="F:acyltransferase activity, transferring groups other than amino-acyl groups"/>
    <property type="evidence" value="ECO:0007669"/>
    <property type="project" value="InterPro"/>
</dbReference>
<dbReference type="Pfam" id="PF00583">
    <property type="entry name" value="Acetyltransf_1"/>
    <property type="match status" value="1"/>
</dbReference>
<dbReference type="InterPro" id="IPR016181">
    <property type="entry name" value="Acyl_CoA_acyltransferase"/>
</dbReference>
<dbReference type="Proteomes" id="UP000186102">
    <property type="component" value="Unassembled WGS sequence"/>
</dbReference>
<evidence type="ECO:0000259" key="1">
    <source>
        <dbReference type="PROSITE" id="PS51186"/>
    </source>
</evidence>
<accession>A0A1Q8R207</accession>
<dbReference type="CDD" id="cd04301">
    <property type="entry name" value="NAT_SF"/>
    <property type="match status" value="1"/>
</dbReference>
<dbReference type="InterPro" id="IPR000182">
    <property type="entry name" value="GNAT_dom"/>
</dbReference>
<gene>
    <name evidence="2" type="ORF">DSOL_0342</name>
</gene>
<reference evidence="2 3" key="1">
    <citation type="submission" date="2016-09" db="EMBL/GenBank/DDBJ databases">
        <title>Complete genome of Desulfosporosinus sp. OL.</title>
        <authorList>
            <person name="Mardanov A."/>
            <person name="Beletsky A."/>
            <person name="Panova A."/>
            <person name="Karnachuk O."/>
            <person name="Ravin N."/>
        </authorList>
    </citation>
    <scope>NUCLEOTIDE SEQUENCE [LARGE SCALE GENOMIC DNA]</scope>
    <source>
        <strain evidence="2 3">OL</strain>
    </source>
</reference>
<dbReference type="Gene3D" id="3.40.630.30">
    <property type="match status" value="1"/>
</dbReference>
<organism evidence="2 3">
    <name type="scientific">Desulfosporosinus metallidurans</name>
    <dbReference type="NCBI Taxonomy" id="1888891"/>
    <lineage>
        <taxon>Bacteria</taxon>
        <taxon>Bacillati</taxon>
        <taxon>Bacillota</taxon>
        <taxon>Clostridia</taxon>
        <taxon>Eubacteriales</taxon>
        <taxon>Desulfitobacteriaceae</taxon>
        <taxon>Desulfosporosinus</taxon>
    </lineage>
</organism>
<dbReference type="PROSITE" id="PS51186">
    <property type="entry name" value="GNAT"/>
    <property type="match status" value="1"/>
</dbReference>
<dbReference type="STRING" id="1888891.DSOL_0342"/>
<feature type="domain" description="N-acetyltransferase" evidence="1">
    <location>
        <begin position="4"/>
        <end position="151"/>
    </location>
</feature>
<sequence length="272" mass="31440">MSNIRVTTLEHISREDLTDSWNRCWQGYYYNMTYMPDHLRVWLYLSQVSLQHSCAIYDEDKVVGFSLLSMDRSDGWVAGTCIDPDFRRQGLFASLMRTQLNLATRIGLRHVYLEVLEQNHALKVYQSVGFTITRPLNIYRAEKVRNFSDRSFEAYFLEPISVEQYFESRRSSFFQPSWQRREEYLRRYRNCLAVMNLAGTAGALFAGENNVPLLDVWSATAAGAEEVISTVLSQVNTPFSLTNQPEDWIVAYLSAQGIRPSAKQFEMCVSLT</sequence>
<dbReference type="EMBL" id="MLBF01000002">
    <property type="protein sequence ID" value="OLN33632.1"/>
    <property type="molecule type" value="Genomic_DNA"/>
</dbReference>
<dbReference type="RefSeq" id="WP_139314357.1">
    <property type="nucleotide sequence ID" value="NZ_MLBF01000002.1"/>
</dbReference>
<dbReference type="OrthoDB" id="4228396at2"/>
<proteinExistence type="predicted"/>
<dbReference type="SUPFAM" id="SSF55729">
    <property type="entry name" value="Acyl-CoA N-acyltransferases (Nat)"/>
    <property type="match status" value="1"/>
</dbReference>
<evidence type="ECO:0000313" key="2">
    <source>
        <dbReference type="EMBL" id="OLN33632.1"/>
    </source>
</evidence>